<proteinExistence type="predicted"/>
<feature type="compositionally biased region" description="Low complexity" evidence="1">
    <location>
        <begin position="7"/>
        <end position="20"/>
    </location>
</feature>
<sequence length="303" mass="33947">MDDHSASDPTPSSTSTTCSSGEEVLSFSENEASFDSCMEVSFDVMELPHDSEAAALALAPSVNKRHVIMDEEHNNGSIVFTVTSFPTNSTVSASTMTPSPPKVVEIRRRRRHYATKTERQSSLHSSPYAQLCWDPNQKGLVTMLEIDIINGRRKSHSRLPLDAPSPEDFFPWLHPQDGLSPSWTSTGHHSKSTISSLSGDHHTAEGKENGSDEDDEEEEDGCEPIILSGWMMDPDAMSDEESDIYWLLNDGKDVWVKIDDGCAKALRKFWKSYAQWKLKRSTPQQPGSPDAREEKRLRYSMLR</sequence>
<evidence type="ECO:0000313" key="3">
    <source>
        <dbReference type="Proteomes" id="UP001153069"/>
    </source>
</evidence>
<reference evidence="2" key="1">
    <citation type="submission" date="2020-06" db="EMBL/GenBank/DDBJ databases">
        <authorList>
            <consortium name="Plant Systems Biology data submission"/>
        </authorList>
    </citation>
    <scope>NUCLEOTIDE SEQUENCE</scope>
    <source>
        <strain evidence="2">D6</strain>
    </source>
</reference>
<dbReference type="EMBL" id="CAICTM010000190">
    <property type="protein sequence ID" value="CAB9504266.1"/>
    <property type="molecule type" value="Genomic_DNA"/>
</dbReference>
<accession>A0A9N8H7S5</accession>
<protein>
    <submittedName>
        <fullName evidence="2">Uncharacterized protein</fullName>
    </submittedName>
</protein>
<feature type="compositionally biased region" description="Polar residues" evidence="1">
    <location>
        <begin position="181"/>
        <end position="198"/>
    </location>
</feature>
<feature type="compositionally biased region" description="Acidic residues" evidence="1">
    <location>
        <begin position="211"/>
        <end position="221"/>
    </location>
</feature>
<gene>
    <name evidence="2" type="ORF">SEMRO_191_G082120.1</name>
</gene>
<feature type="region of interest" description="Disordered" evidence="1">
    <location>
        <begin position="181"/>
        <end position="221"/>
    </location>
</feature>
<name>A0A9N8H7S5_9STRA</name>
<organism evidence="2 3">
    <name type="scientific">Seminavis robusta</name>
    <dbReference type="NCBI Taxonomy" id="568900"/>
    <lineage>
        <taxon>Eukaryota</taxon>
        <taxon>Sar</taxon>
        <taxon>Stramenopiles</taxon>
        <taxon>Ochrophyta</taxon>
        <taxon>Bacillariophyta</taxon>
        <taxon>Bacillariophyceae</taxon>
        <taxon>Bacillariophycidae</taxon>
        <taxon>Naviculales</taxon>
        <taxon>Naviculaceae</taxon>
        <taxon>Seminavis</taxon>
    </lineage>
</organism>
<evidence type="ECO:0000256" key="1">
    <source>
        <dbReference type="SAM" id="MobiDB-lite"/>
    </source>
</evidence>
<comment type="caution">
    <text evidence="2">The sequence shown here is derived from an EMBL/GenBank/DDBJ whole genome shotgun (WGS) entry which is preliminary data.</text>
</comment>
<feature type="compositionally biased region" description="Basic and acidic residues" evidence="1">
    <location>
        <begin position="199"/>
        <end position="210"/>
    </location>
</feature>
<feature type="region of interest" description="Disordered" evidence="1">
    <location>
        <begin position="1"/>
        <end position="24"/>
    </location>
</feature>
<feature type="region of interest" description="Disordered" evidence="1">
    <location>
        <begin position="279"/>
        <end position="303"/>
    </location>
</feature>
<evidence type="ECO:0000313" key="2">
    <source>
        <dbReference type="EMBL" id="CAB9504266.1"/>
    </source>
</evidence>
<keyword evidence="3" id="KW-1185">Reference proteome</keyword>
<dbReference type="Proteomes" id="UP001153069">
    <property type="component" value="Unassembled WGS sequence"/>
</dbReference>
<dbReference type="AlphaFoldDB" id="A0A9N8H7S5"/>